<reference evidence="1 2" key="1">
    <citation type="journal article" date="2018" name="Sci. Rep.">
        <title>Comparative analysis of the Pocillopora damicornis genome highlights role of immune system in coral evolution.</title>
        <authorList>
            <person name="Cunning R."/>
            <person name="Bay R.A."/>
            <person name="Gillette P."/>
            <person name="Baker A.C."/>
            <person name="Traylor-Knowles N."/>
        </authorList>
    </citation>
    <scope>NUCLEOTIDE SEQUENCE [LARGE SCALE GENOMIC DNA]</scope>
    <source>
        <strain evidence="1">RSMAS</strain>
        <tissue evidence="1">Whole animal</tissue>
    </source>
</reference>
<organism evidence="1 2">
    <name type="scientific">Pocillopora damicornis</name>
    <name type="common">Cauliflower coral</name>
    <name type="synonym">Millepora damicornis</name>
    <dbReference type="NCBI Taxonomy" id="46731"/>
    <lineage>
        <taxon>Eukaryota</taxon>
        <taxon>Metazoa</taxon>
        <taxon>Cnidaria</taxon>
        <taxon>Anthozoa</taxon>
        <taxon>Hexacorallia</taxon>
        <taxon>Scleractinia</taxon>
        <taxon>Astrocoeniina</taxon>
        <taxon>Pocilloporidae</taxon>
        <taxon>Pocillopora</taxon>
    </lineage>
</organism>
<dbReference type="EMBL" id="RCHS01000399">
    <property type="protein sequence ID" value="RMX59127.1"/>
    <property type="molecule type" value="Genomic_DNA"/>
</dbReference>
<proteinExistence type="predicted"/>
<evidence type="ECO:0000313" key="2">
    <source>
        <dbReference type="Proteomes" id="UP000275408"/>
    </source>
</evidence>
<sequence>MWSAILHVCSPTAQRSETSVATNSSSLQVQAALFELWEAFNEKEKSLRQLLKGYANTNRPMMH</sequence>
<keyword evidence="2" id="KW-1185">Reference proteome</keyword>
<gene>
    <name evidence="1" type="ORF">pdam_00009811</name>
</gene>
<comment type="caution">
    <text evidence="1">The sequence shown here is derived from an EMBL/GenBank/DDBJ whole genome shotgun (WGS) entry which is preliminary data.</text>
</comment>
<dbReference type="Proteomes" id="UP000275408">
    <property type="component" value="Unassembled WGS sequence"/>
</dbReference>
<dbReference type="AlphaFoldDB" id="A0A3M6UZT0"/>
<accession>A0A3M6UZT0</accession>
<evidence type="ECO:0000313" key="1">
    <source>
        <dbReference type="EMBL" id="RMX59127.1"/>
    </source>
</evidence>
<protein>
    <submittedName>
        <fullName evidence="1">Uncharacterized protein</fullName>
    </submittedName>
</protein>
<name>A0A3M6UZT0_POCDA</name>